<dbReference type="eggNOG" id="COG1708">
    <property type="taxonomic scope" value="Bacteria"/>
</dbReference>
<organism evidence="1 2">
    <name type="scientific">Phormidium nigroviride PCC 7112</name>
    <dbReference type="NCBI Taxonomy" id="179408"/>
    <lineage>
        <taxon>Bacteria</taxon>
        <taxon>Bacillati</taxon>
        <taxon>Cyanobacteriota</taxon>
        <taxon>Cyanophyceae</taxon>
        <taxon>Oscillatoriophycideae</taxon>
        <taxon>Oscillatoriales</taxon>
        <taxon>Oscillatoriaceae</taxon>
        <taxon>Phormidium</taxon>
    </lineage>
</organism>
<dbReference type="RefSeq" id="WP_015176611.1">
    <property type="nucleotide sequence ID" value="NC_019729.1"/>
</dbReference>
<dbReference type="HOGENOM" id="CLU_069366_0_0_3"/>
<dbReference type="STRING" id="179408.Osc7112_2929"/>
<evidence type="ECO:0000313" key="1">
    <source>
        <dbReference type="EMBL" id="AFZ07329.1"/>
    </source>
</evidence>
<name>K9VII5_9CYAN</name>
<dbReference type="KEGG" id="oni:Osc7112_2929"/>
<dbReference type="Gene3D" id="3.30.460.10">
    <property type="entry name" value="Beta Polymerase, domain 2"/>
    <property type="match status" value="1"/>
</dbReference>
<proteinExistence type="predicted"/>
<dbReference type="InterPro" id="IPR043519">
    <property type="entry name" value="NT_sf"/>
</dbReference>
<protein>
    <submittedName>
        <fullName evidence="1">DNA polymerase beta domain-containing protein region</fullName>
    </submittedName>
</protein>
<dbReference type="AlphaFoldDB" id="K9VII5"/>
<reference evidence="1 2" key="1">
    <citation type="submission" date="2012-05" db="EMBL/GenBank/DDBJ databases">
        <title>Finished chromosome of genome of Oscillatoria sp. PCC 7112.</title>
        <authorList>
            <consortium name="US DOE Joint Genome Institute"/>
            <person name="Gugger M."/>
            <person name="Coursin T."/>
            <person name="Rippka R."/>
            <person name="Tandeau De Marsac N."/>
            <person name="Huntemann M."/>
            <person name="Wei C.-L."/>
            <person name="Han J."/>
            <person name="Detter J.C."/>
            <person name="Han C."/>
            <person name="Tapia R."/>
            <person name="Davenport K."/>
            <person name="Daligault H."/>
            <person name="Erkkila T."/>
            <person name="Gu W."/>
            <person name="Munk A.C.C."/>
            <person name="Teshima H."/>
            <person name="Xu Y."/>
            <person name="Chain P."/>
            <person name="Chen A."/>
            <person name="Krypides N."/>
            <person name="Mavromatis K."/>
            <person name="Markowitz V."/>
            <person name="Szeto E."/>
            <person name="Ivanova N."/>
            <person name="Mikhailova N."/>
            <person name="Ovchinnikova G."/>
            <person name="Pagani I."/>
            <person name="Pati A."/>
            <person name="Goodwin L."/>
            <person name="Peters L."/>
            <person name="Pitluck S."/>
            <person name="Woyke T."/>
            <person name="Kerfeld C."/>
        </authorList>
    </citation>
    <scope>NUCLEOTIDE SEQUENCE [LARGE SCALE GENOMIC DNA]</scope>
    <source>
        <strain evidence="1 2">PCC 7112</strain>
    </source>
</reference>
<evidence type="ECO:0000313" key="2">
    <source>
        <dbReference type="Proteomes" id="UP000010478"/>
    </source>
</evidence>
<keyword evidence="2" id="KW-1185">Reference proteome</keyword>
<gene>
    <name evidence="1" type="ORF">Osc7112_2929</name>
</gene>
<accession>K9VII5</accession>
<sequence length="289" mass="32932">MLHNYQLALEEIPPLAQTLGEQFGSLPQVLAVVLAGSRTTTVTDESSDLDFYVYVKEEIPVDIREAIARQFSDRIAINNQFWEPGDEWIDIKTGCGIDIMYRQPEWIEEELDRILVKHQASVGYSTCFWWNVLTSVSLYDRDGWFQQFQANVDRPYPEQLRQAIIAKNYPILRHLIFSFRHQLESAVFRRDLVSIIHRTAAFLGSYFDIVFAVNSLPHPGEKRLVERATALCSKLPENLESQIHSLTNSISLPAGDRQILHCLDGLVDSLDLLLIEAGLIATNSVALQF</sequence>
<dbReference type="OrthoDB" id="4863277at2"/>
<dbReference type="EMBL" id="CP003614">
    <property type="protein sequence ID" value="AFZ07329.1"/>
    <property type="molecule type" value="Genomic_DNA"/>
</dbReference>
<dbReference type="SUPFAM" id="SSF81301">
    <property type="entry name" value="Nucleotidyltransferase"/>
    <property type="match status" value="1"/>
</dbReference>
<dbReference type="Proteomes" id="UP000010478">
    <property type="component" value="Chromosome"/>
</dbReference>